<accession>A0AAX2BF99</accession>
<organism evidence="2 3">
    <name type="scientific">Citrobacter amalonaticus</name>
    <dbReference type="NCBI Taxonomy" id="35703"/>
    <lineage>
        <taxon>Bacteria</taxon>
        <taxon>Pseudomonadati</taxon>
        <taxon>Pseudomonadota</taxon>
        <taxon>Gammaproteobacteria</taxon>
        <taxon>Enterobacterales</taxon>
        <taxon>Enterobacteriaceae</taxon>
        <taxon>Citrobacter</taxon>
    </lineage>
</organism>
<sequence length="61" mass="6861">MPYASVAIFLSSVNLEEMKIHWSEVVHLASSAKQGTVMASLILKKACRQSQTNWTCKSWPH</sequence>
<evidence type="ECO:0000313" key="3">
    <source>
        <dbReference type="Proteomes" id="UP000245995"/>
    </source>
</evidence>
<dbReference type="Proteomes" id="UP000245995">
    <property type="component" value="Chromosome CITRO92"/>
</dbReference>
<feature type="domain" description="Tn3 transposase DDE" evidence="1">
    <location>
        <begin position="8"/>
        <end position="57"/>
    </location>
</feature>
<name>A0AAX2BF99_CITAM</name>
<dbReference type="GO" id="GO:0006313">
    <property type="term" value="P:DNA transposition"/>
    <property type="evidence" value="ECO:0007669"/>
    <property type="project" value="InterPro"/>
</dbReference>
<evidence type="ECO:0000259" key="1">
    <source>
        <dbReference type="Pfam" id="PF01526"/>
    </source>
</evidence>
<dbReference type="GO" id="GO:0004803">
    <property type="term" value="F:transposase activity"/>
    <property type="evidence" value="ECO:0007669"/>
    <property type="project" value="InterPro"/>
</dbReference>
<gene>
    <name evidence="2" type="ORF">CITRO92_1192</name>
</gene>
<proteinExistence type="predicted"/>
<protein>
    <recommendedName>
        <fullName evidence="1">Tn3 transposase DDE domain-containing protein</fullName>
    </recommendedName>
</protein>
<evidence type="ECO:0000313" key="2">
    <source>
        <dbReference type="EMBL" id="SAZ17613.1"/>
    </source>
</evidence>
<dbReference type="Pfam" id="PF01526">
    <property type="entry name" value="DDE_Tnp_Tn3"/>
    <property type="match status" value="1"/>
</dbReference>
<dbReference type="InterPro" id="IPR002513">
    <property type="entry name" value="Tn3_Tnp_DDE_dom"/>
</dbReference>
<dbReference type="EMBL" id="LT556085">
    <property type="protein sequence ID" value="SAZ17613.1"/>
    <property type="molecule type" value="Genomic_DNA"/>
</dbReference>
<dbReference type="AlphaFoldDB" id="A0AAX2BF99"/>
<reference evidence="2 3" key="1">
    <citation type="submission" date="2016-04" db="EMBL/GenBank/DDBJ databases">
        <authorList>
            <person name="Regsiter A."/>
            <person name="William W."/>
        </authorList>
    </citation>
    <scope>NUCLEOTIDE SEQUENCE [LARGE SCALE GENOMIC DNA]</scope>
    <source>
        <strain evidence="2 3">92</strain>
    </source>
</reference>